<dbReference type="InterPro" id="IPR010060">
    <property type="entry name" value="NRPS_synth"/>
</dbReference>
<dbReference type="Proteomes" id="UP000430692">
    <property type="component" value="Unassembled WGS sequence"/>
</dbReference>
<dbReference type="Gene3D" id="2.30.38.10">
    <property type="entry name" value="Luciferase, Domain 3"/>
    <property type="match status" value="2"/>
</dbReference>
<evidence type="ECO:0000313" key="9">
    <source>
        <dbReference type="EMBL" id="MXQ54928.1"/>
    </source>
</evidence>
<dbReference type="RefSeq" id="WP_160802281.1">
    <property type="nucleotide sequence ID" value="NZ_WUUL01000010.1"/>
</dbReference>
<dbReference type="Gene3D" id="3.40.50.980">
    <property type="match status" value="4"/>
</dbReference>
<comment type="caution">
    <text evidence="9">The sequence shown here is derived from an EMBL/GenBank/DDBJ whole genome shotgun (WGS) entry which is preliminary data.</text>
</comment>
<dbReference type="Pfam" id="PF00501">
    <property type="entry name" value="AMP-binding"/>
    <property type="match status" value="2"/>
</dbReference>
<dbReference type="InterPro" id="IPR009081">
    <property type="entry name" value="PP-bd_ACP"/>
</dbReference>
<dbReference type="InterPro" id="IPR001242">
    <property type="entry name" value="Condensation_dom"/>
</dbReference>
<organism evidence="9 10">
    <name type="scientific">Shimazuella alba</name>
    <dbReference type="NCBI Taxonomy" id="2690964"/>
    <lineage>
        <taxon>Bacteria</taxon>
        <taxon>Bacillati</taxon>
        <taxon>Bacillota</taxon>
        <taxon>Bacilli</taxon>
        <taxon>Bacillales</taxon>
        <taxon>Thermoactinomycetaceae</taxon>
        <taxon>Shimazuella</taxon>
    </lineage>
</organism>
<dbReference type="InterPro" id="IPR020806">
    <property type="entry name" value="PKS_PP-bd"/>
</dbReference>
<evidence type="ECO:0000256" key="4">
    <source>
        <dbReference type="ARBA" id="ARBA00022553"/>
    </source>
</evidence>
<evidence type="ECO:0000256" key="2">
    <source>
        <dbReference type="ARBA" id="ARBA00006432"/>
    </source>
</evidence>
<dbReference type="InterPro" id="IPR045851">
    <property type="entry name" value="AMP-bd_C_sf"/>
</dbReference>
<dbReference type="SUPFAM" id="SSF52777">
    <property type="entry name" value="CoA-dependent acyltransferases"/>
    <property type="match status" value="6"/>
</dbReference>
<dbReference type="Gene3D" id="3.30.559.30">
    <property type="entry name" value="Nonribosomal peptide synthetase, condensation domain"/>
    <property type="match status" value="3"/>
</dbReference>
<dbReference type="InterPro" id="IPR036736">
    <property type="entry name" value="ACP-like_sf"/>
</dbReference>
<dbReference type="PROSITE" id="PS00012">
    <property type="entry name" value="PHOSPHOPANTETHEINE"/>
    <property type="match status" value="2"/>
</dbReference>
<dbReference type="CDD" id="cd19531">
    <property type="entry name" value="LCL_NRPS-like"/>
    <property type="match status" value="1"/>
</dbReference>
<dbReference type="GO" id="GO:0031177">
    <property type="term" value="F:phosphopantetheine binding"/>
    <property type="evidence" value="ECO:0007669"/>
    <property type="project" value="InterPro"/>
</dbReference>
<dbReference type="PROSITE" id="PS50075">
    <property type="entry name" value="CARRIER"/>
    <property type="match status" value="2"/>
</dbReference>
<dbReference type="GO" id="GO:0005737">
    <property type="term" value="C:cytoplasm"/>
    <property type="evidence" value="ECO:0007669"/>
    <property type="project" value="TreeGrafter"/>
</dbReference>
<dbReference type="PANTHER" id="PTHR45527">
    <property type="entry name" value="NONRIBOSOMAL PEPTIDE SYNTHETASE"/>
    <property type="match status" value="1"/>
</dbReference>
<dbReference type="InterPro" id="IPR020845">
    <property type="entry name" value="AMP-binding_CS"/>
</dbReference>
<keyword evidence="6" id="KW-0045">Antibiotic biosynthesis</keyword>
<name>A0A6I4VWE8_9BACL</name>
<evidence type="ECO:0000313" key="10">
    <source>
        <dbReference type="Proteomes" id="UP000430692"/>
    </source>
</evidence>
<evidence type="ECO:0000256" key="6">
    <source>
        <dbReference type="ARBA" id="ARBA00023194"/>
    </source>
</evidence>
<dbReference type="Gene3D" id="3.30.300.30">
    <property type="match status" value="2"/>
</dbReference>
<dbReference type="PROSITE" id="PS00455">
    <property type="entry name" value="AMP_BINDING"/>
    <property type="match status" value="2"/>
</dbReference>
<dbReference type="GO" id="GO:0017000">
    <property type="term" value="P:antibiotic biosynthetic process"/>
    <property type="evidence" value="ECO:0007669"/>
    <property type="project" value="UniProtKB-KW"/>
</dbReference>
<dbReference type="InterPro" id="IPR006162">
    <property type="entry name" value="Ppantetheine_attach_site"/>
</dbReference>
<dbReference type="CDD" id="cd19534">
    <property type="entry name" value="E_NRPS"/>
    <property type="match status" value="1"/>
</dbReference>
<comment type="similarity">
    <text evidence="2">Belongs to the ATP-dependent AMP-binding enzyme family.</text>
</comment>
<dbReference type="SMART" id="SM00823">
    <property type="entry name" value="PKS_PP"/>
    <property type="match status" value="2"/>
</dbReference>
<dbReference type="NCBIfam" id="TIGR01733">
    <property type="entry name" value="AA-adenyl-dom"/>
    <property type="match status" value="2"/>
</dbReference>
<evidence type="ECO:0000259" key="8">
    <source>
        <dbReference type="PROSITE" id="PS50075"/>
    </source>
</evidence>
<feature type="domain" description="Carrier" evidence="8">
    <location>
        <begin position="963"/>
        <end position="1038"/>
    </location>
</feature>
<dbReference type="GO" id="GO:0003824">
    <property type="term" value="F:catalytic activity"/>
    <property type="evidence" value="ECO:0007669"/>
    <property type="project" value="InterPro"/>
</dbReference>
<dbReference type="GO" id="GO:0008610">
    <property type="term" value="P:lipid biosynthetic process"/>
    <property type="evidence" value="ECO:0007669"/>
    <property type="project" value="UniProtKB-ARBA"/>
</dbReference>
<dbReference type="CDD" id="cd19543">
    <property type="entry name" value="DCL_NRPS"/>
    <property type="match status" value="1"/>
</dbReference>
<evidence type="ECO:0000256" key="1">
    <source>
        <dbReference type="ARBA" id="ARBA00001957"/>
    </source>
</evidence>
<dbReference type="Pfam" id="PF13193">
    <property type="entry name" value="AMP-binding_C"/>
    <property type="match status" value="2"/>
</dbReference>
<dbReference type="SUPFAM" id="SSF56801">
    <property type="entry name" value="Acetyl-CoA synthetase-like"/>
    <property type="match status" value="2"/>
</dbReference>
<dbReference type="Gene3D" id="3.30.559.10">
    <property type="entry name" value="Chloramphenicol acetyltransferase-like domain"/>
    <property type="match status" value="3"/>
</dbReference>
<dbReference type="GO" id="GO:0044550">
    <property type="term" value="P:secondary metabolite biosynthetic process"/>
    <property type="evidence" value="ECO:0007669"/>
    <property type="project" value="TreeGrafter"/>
</dbReference>
<dbReference type="PANTHER" id="PTHR45527:SF1">
    <property type="entry name" value="FATTY ACID SYNTHASE"/>
    <property type="match status" value="1"/>
</dbReference>
<dbReference type="Pfam" id="PF00668">
    <property type="entry name" value="Condensation"/>
    <property type="match status" value="3"/>
</dbReference>
<dbReference type="CDD" id="cd12117">
    <property type="entry name" value="A_NRPS_Srf_like"/>
    <property type="match status" value="1"/>
</dbReference>
<feature type="region of interest" description="Disordered" evidence="7">
    <location>
        <begin position="1981"/>
        <end position="2001"/>
    </location>
</feature>
<protein>
    <submittedName>
        <fullName evidence="9">Amino acid adenylation domain-containing protein</fullName>
    </submittedName>
</protein>
<dbReference type="FunFam" id="3.40.50.12780:FF:000012">
    <property type="entry name" value="Non-ribosomal peptide synthetase"/>
    <property type="match status" value="1"/>
</dbReference>
<gene>
    <name evidence="9" type="ORF">GSM42_14620</name>
</gene>
<dbReference type="FunFam" id="2.30.38.10:FF:000001">
    <property type="entry name" value="Non-ribosomal peptide synthetase PvdI"/>
    <property type="match status" value="1"/>
</dbReference>
<comment type="cofactor">
    <cofactor evidence="1">
        <name>pantetheine 4'-phosphate</name>
        <dbReference type="ChEBI" id="CHEBI:47942"/>
    </cofactor>
</comment>
<dbReference type="Pfam" id="PF00550">
    <property type="entry name" value="PP-binding"/>
    <property type="match status" value="2"/>
</dbReference>
<proteinExistence type="inferred from homology"/>
<evidence type="ECO:0000256" key="7">
    <source>
        <dbReference type="SAM" id="MobiDB-lite"/>
    </source>
</evidence>
<reference evidence="9 10" key="1">
    <citation type="submission" date="2019-12" db="EMBL/GenBank/DDBJ databases">
        <title>Whole-genome analyses of novel actinobacteria.</title>
        <authorList>
            <person name="Sahin N."/>
            <person name="Saygin H."/>
        </authorList>
    </citation>
    <scope>NUCLEOTIDE SEQUENCE [LARGE SCALE GENOMIC DNA]</scope>
    <source>
        <strain evidence="9 10">KC615</strain>
    </source>
</reference>
<evidence type="ECO:0000256" key="5">
    <source>
        <dbReference type="ARBA" id="ARBA00022737"/>
    </source>
</evidence>
<feature type="domain" description="Carrier" evidence="8">
    <location>
        <begin position="2000"/>
        <end position="2074"/>
    </location>
</feature>
<dbReference type="SUPFAM" id="SSF47336">
    <property type="entry name" value="ACP-like"/>
    <property type="match status" value="2"/>
</dbReference>
<dbReference type="NCBIfam" id="TIGR01720">
    <property type="entry name" value="NRPS-para261"/>
    <property type="match status" value="1"/>
</dbReference>
<dbReference type="InterPro" id="IPR025110">
    <property type="entry name" value="AMP-bd_C"/>
</dbReference>
<dbReference type="EMBL" id="WUUL01000010">
    <property type="protein sequence ID" value="MXQ54928.1"/>
    <property type="molecule type" value="Genomic_DNA"/>
</dbReference>
<evidence type="ECO:0000256" key="3">
    <source>
        <dbReference type="ARBA" id="ARBA00022450"/>
    </source>
</evidence>
<keyword evidence="10" id="KW-1185">Reference proteome</keyword>
<keyword evidence="5" id="KW-0677">Repeat</keyword>
<dbReference type="NCBIfam" id="NF003417">
    <property type="entry name" value="PRK04813.1"/>
    <property type="match status" value="2"/>
</dbReference>
<dbReference type="InterPro" id="IPR023213">
    <property type="entry name" value="CAT-like_dom_sf"/>
</dbReference>
<keyword evidence="3" id="KW-0596">Phosphopantetheine</keyword>
<dbReference type="FunFam" id="3.40.50.980:FF:000001">
    <property type="entry name" value="Non-ribosomal peptide synthetase"/>
    <property type="match status" value="2"/>
</dbReference>
<keyword evidence="4" id="KW-0597">Phosphoprotein</keyword>
<dbReference type="FunFam" id="1.10.1200.10:FF:000005">
    <property type="entry name" value="Nonribosomal peptide synthetase 1"/>
    <property type="match status" value="2"/>
</dbReference>
<dbReference type="GO" id="GO:0043041">
    <property type="term" value="P:amino acid activation for nonribosomal peptide biosynthetic process"/>
    <property type="evidence" value="ECO:0007669"/>
    <property type="project" value="TreeGrafter"/>
</dbReference>
<accession>A0A6I4VWE8</accession>
<dbReference type="InterPro" id="IPR010071">
    <property type="entry name" value="AA_adenyl_dom"/>
</dbReference>
<dbReference type="InterPro" id="IPR000873">
    <property type="entry name" value="AMP-dep_synth/lig_dom"/>
</dbReference>
<dbReference type="Gene3D" id="1.10.1200.10">
    <property type="entry name" value="ACP-like"/>
    <property type="match status" value="2"/>
</dbReference>
<sequence>MATEVKVEKIYSLSPMQEGMLYHSLMDEQKETYFQQISFSIQGDFNVDRFSKSVQIMINKHDILRTNFIYYNMDKPRQVVLNHREVQVYREDLSHLSVKKAEKVMESYELQDRKKGFDLKSELLMRFGVFQLEKNHHRIVWSFHHILMDGWSLGIFLKDLFTIYFSSKAEIPEGRPYIEFINGLKKFPQQEAEDHWMEYLKGYDDLSIFPRNNRKVISANYQQIQFSIGEEQTSALTNMSKQYQLTTNNVFQAIWAILLQRYSNQDDVVFGSVTSGRSLVEGMENTLGLFINTIPVRVREFQDSFVNLATKLQQQAPISEKFSYCPLYKMQKRQSQQDLFDHIVVFENYPLDEEIQHLWEEQDQGLSIHNVQIFEQTNYPLTLVIHPGKTWNIKMIYDESIFHHSFILQMETHLKRIIESVLSQPKMQVNQIDIWNEEERYSISQKWNGTRKAYPKEKLVQEWFEEQVEKTPDELAVVYKEKSLTYQALNKRANGLAHILREQGIKPNDRVGLLVDRSVDMVIGVLAILKSGGSYVPIDPIYPKERIAYMLEDSGVKWVLSHDSIIKNLSIKLSWIDMEKFDHHYANITNLQLINQSSNLAYVIYTSGTTGKPKGVMMEHQQLINLLYDQITRDQVPFYKNVLQFSSIGFDVGFQEIFSTLLSGGTLFICSQTLKQDVQKLLQYVDTNDISVVFCPVTYLKAVASFIDDEETVFPSVCQHIIVAGEQLVVPLPIKRMIEQGRICVHNHYGPSETHVVTTYSLDCSQNCLDTPPIGKPIANTKIYILNEKLQPQPEGVAGELFVAGDSVSRGYMNKPNSTEEKFLPSPFIAGERMYRTGDLARYLPDGNIEFLGRKDTQVKIRGYRIELGEIESTILQYHGVKDTTVQYETPLHGEGYLCAYVVWNQSAATDKLRQYLKQRLPSFMIPAFITSVKSIATNANGKVDRSALPKMNLSSLQQEYVEPTTELEIQLTEIWSQILGIEQIGIMDSFFELGGHSLKAIQLVSKIKKKLQTDVTIKAIFENPTIQQLAVYLRHKEYRRFQAIEPASFQSHYPVSSAQKRMFILQQLEPDATHYHMSGMVVLEGKLDHKRLENAFQTVIDRHESLRTSFEILDNEPVQIIHSNIDFHLPLRKGSVEESNQWVADFIQPFDLSNPCLLRAEIFQTTNRKFLLLVDMHHIIADGVSIDILLEELTMVYRGSNLPKLKIQYKDYSVWQQEWMKSEEFLHQEKFWLQYFQGDIPLLELPTDFNRPEIQTYKGDRFCFTFNEEQTQAIKQLAVRTGTTSFIILFTAYNILLSKYTRQMDVVVGTPVLGRSHEDVGSVLGMFVNTLALRNQLKHDERAIDLIQKTKANALSAFDHGDYPFEMLIEKLTLDRGKGRSPLFQVLFSMPHINRDLFQLDGITAQFQEVQRDISKFDLSLFVEEDKNTYRCQFEYNTSLFRSDTIERMMGHYMQIVKQIILQPEIKLDELDMLTPEEKQRIFYTWNDTNVDYPDQQSIVDLFLEQVEKTPTNTALSFKGQEITYLDLDAKVNQFAHFLLQEGIQPGDHIAIILERSPDVIISMLAILKVGAVYVPIEPNYPIEQITYMLKDSHVSLVLSCESLRTKLRVSNRVNWLDVEKCVEAEGEVCSYFSPEIQPDSVSYIMYTSGTTGKPKGVEVTHRGVIRLVKGANYTDFREDNVFLQLAPVAFDASTFEIWGSLLHGAKLVIMPDGHPSLEEIAAELKRQKVTTLWLTAGLFKLMVDYQLPSLLGLNQLLVGGDVVSVSHVQRVLAKGNVQVINGYGPTENTTFSCCYAIPQDWNANELLPIGRPISNTKVYILDQFGQPAPVGVRGELYVGGAGLARGYHGKLNWTKARFHPSPIAPHERLYQTGDLGYYLPDGNIAFSGRVDTQVKVRGHRIELGEIESVLLKQPNVKDIVVCAWKDDRDETYLCAYVIADEKNVIPTLQKVAEQKLPSHMVPAFFLPMDHLPLTSNGKIDRKSLPKPNASTQQREYVPPATKQEKQLARIWQYVLGLGRVGVTDHFFELGGDSIKAIQIAAMLQKENKKLSIHHLFHAPTIQKLIPFLEDVNQQIDQHPVEGKAPLTPIQMEFFNQNGSIVHHFNQSVLLFHQKPIQTSDLHQVFTKLVEHHDALRMNFYQVNGQWFQVNHSMHDAVFQICTVDLRKDKNPLVRMEKWANQIQRSLHITKGPLMRIGHFITDEGDYVLWVLHHLVVDGVSWRILVEDFQHVYQQIRKKDHMQLPAKTTSYLDWAKRLNSYATTYKMRKEIPYWEKIEQMELMKLPKDHFISESMMEDSTEVSFTLTNHQTNQLLSQIHHAYQTEINDILLTALGLALKKWTRFNRVGFVLEGHGREDIGEDCVLNRTVGWFTSCFPVLLELTDSDDVGYTIKEVKETLRRIPKRGIGYGILQYLTKREKPSNTPEVRFNYLGQFGQQKENSQFTFSSLPSGQLQNPKMKRTYTLELNAVVVNDTFTLNLQYSNKEYKKETILAFLDLLQHQLKSVMNHCLQQSKTQRTPSDLGNANLSLQDFQYIEEIFSLKGEM</sequence>